<dbReference type="PANTHER" id="PTHR23074:SF83">
    <property type="entry name" value="VACUOLAR PROTEIN SORTING-ASSOCIATED PROTEIN 4A"/>
    <property type="match status" value="1"/>
</dbReference>
<dbReference type="Proteomes" id="UP000321773">
    <property type="component" value="Unassembled WGS sequence"/>
</dbReference>
<evidence type="ECO:0000313" key="4">
    <source>
        <dbReference type="Proteomes" id="UP000199139"/>
    </source>
</evidence>
<dbReference type="InterPro" id="IPR003593">
    <property type="entry name" value="AAA+_ATPase"/>
</dbReference>
<dbReference type="EMBL" id="FPAI01000001">
    <property type="protein sequence ID" value="SFS32760.1"/>
    <property type="molecule type" value="Genomic_DNA"/>
</dbReference>
<sequence length="319" mass="36321">MANADQIKSLIKSHYSHDENRFDTLVKQLAAYEARKGNTNLAKDLKNIADESRKTENNIIQFSKSNDLIEFKEPKINLSDMVLNEKLSSKLTKIINENKNSGKLRKHGLKPNQTILLAGDPGTGKTMTASVLAKALNMPLGIIYTDKLTTKYMGETTAKLRKVFDTIEHMNAVYLFDEFDAIGGERYRDSDVGEIRRVLNTFLQLVENVHSRSLILAATNSVTSLDKALYRRFDDILFYDKPSHDEIKQLMSKRLNNYYPEKNYDDFVEMAQGLSHSEIVTACDNLIKDCIINDLENISKEMVIQSLADRQSVYHEVNS</sequence>
<dbReference type="PANTHER" id="PTHR23074">
    <property type="entry name" value="AAA DOMAIN-CONTAINING"/>
    <property type="match status" value="1"/>
</dbReference>
<dbReference type="EMBL" id="BJWJ01000017">
    <property type="protein sequence ID" value="GEM04766.1"/>
    <property type="molecule type" value="Genomic_DNA"/>
</dbReference>
<keyword evidence="5" id="KW-1185">Reference proteome</keyword>
<evidence type="ECO:0000313" key="3">
    <source>
        <dbReference type="EMBL" id="SFS32760.1"/>
    </source>
</evidence>
<name>A0A1I6NY05_9BACI</name>
<proteinExistence type="predicted"/>
<dbReference type="InterPro" id="IPR050304">
    <property type="entry name" value="MT-severing_AAA_ATPase"/>
</dbReference>
<evidence type="ECO:0000313" key="2">
    <source>
        <dbReference type="EMBL" id="GEM04766.1"/>
    </source>
</evidence>
<dbReference type="InterPro" id="IPR003959">
    <property type="entry name" value="ATPase_AAA_core"/>
</dbReference>
<dbReference type="STRING" id="306541.SAMN05421668_10161"/>
<organism evidence="3 4">
    <name type="scientific">Halolactibacillus miurensis</name>
    <dbReference type="NCBI Taxonomy" id="306541"/>
    <lineage>
        <taxon>Bacteria</taxon>
        <taxon>Bacillati</taxon>
        <taxon>Bacillota</taxon>
        <taxon>Bacilli</taxon>
        <taxon>Bacillales</taxon>
        <taxon>Bacillaceae</taxon>
        <taxon>Halolactibacillus</taxon>
    </lineage>
</organism>
<feature type="domain" description="AAA+ ATPase" evidence="1">
    <location>
        <begin position="111"/>
        <end position="243"/>
    </location>
</feature>
<dbReference type="SMART" id="SM00382">
    <property type="entry name" value="AAA"/>
    <property type="match status" value="1"/>
</dbReference>
<evidence type="ECO:0000313" key="5">
    <source>
        <dbReference type="Proteomes" id="UP000321773"/>
    </source>
</evidence>
<dbReference type="GO" id="GO:0005524">
    <property type="term" value="F:ATP binding"/>
    <property type="evidence" value="ECO:0007669"/>
    <property type="project" value="InterPro"/>
</dbReference>
<accession>A0A1I6NY05</accession>
<dbReference type="AlphaFoldDB" id="A0A1I6NY05"/>
<dbReference type="CDD" id="cd19481">
    <property type="entry name" value="RecA-like_protease"/>
    <property type="match status" value="1"/>
</dbReference>
<dbReference type="RefSeq" id="WP_062320063.1">
    <property type="nucleotide sequence ID" value="NZ_BJWJ01000017.1"/>
</dbReference>
<gene>
    <name evidence="2" type="ORF">HMI01_17540</name>
    <name evidence="3" type="ORF">SAMN05421668_10161</name>
</gene>
<evidence type="ECO:0000259" key="1">
    <source>
        <dbReference type="SMART" id="SM00382"/>
    </source>
</evidence>
<dbReference type="InterPro" id="IPR027417">
    <property type="entry name" value="P-loop_NTPase"/>
</dbReference>
<dbReference type="OrthoDB" id="9806903at2"/>
<dbReference type="Pfam" id="PF00004">
    <property type="entry name" value="AAA"/>
    <property type="match status" value="1"/>
</dbReference>
<dbReference type="SUPFAM" id="SSF52540">
    <property type="entry name" value="P-loop containing nucleoside triphosphate hydrolases"/>
    <property type="match status" value="1"/>
</dbReference>
<reference evidence="2 5" key="2">
    <citation type="submission" date="2019-07" db="EMBL/GenBank/DDBJ databases">
        <title>Whole genome shotgun sequence of Halolactibacillus miurensis NBRC 100873.</title>
        <authorList>
            <person name="Hosoyama A."/>
            <person name="Uohara A."/>
            <person name="Ohji S."/>
            <person name="Ichikawa N."/>
        </authorList>
    </citation>
    <scope>NUCLEOTIDE SEQUENCE [LARGE SCALE GENOMIC DNA]</scope>
    <source>
        <strain evidence="2 5">NBRC 100873</strain>
    </source>
</reference>
<dbReference type="Gene3D" id="3.40.50.300">
    <property type="entry name" value="P-loop containing nucleotide triphosphate hydrolases"/>
    <property type="match status" value="1"/>
</dbReference>
<dbReference type="Proteomes" id="UP000199139">
    <property type="component" value="Unassembled WGS sequence"/>
</dbReference>
<reference evidence="3 4" key="1">
    <citation type="submission" date="2016-10" db="EMBL/GenBank/DDBJ databases">
        <authorList>
            <person name="de Groot N.N."/>
        </authorList>
    </citation>
    <scope>NUCLEOTIDE SEQUENCE [LARGE SCALE GENOMIC DNA]</scope>
    <source>
        <strain evidence="3 4">DSM 17074</strain>
    </source>
</reference>
<protein>
    <submittedName>
        <fullName evidence="2 3">ATPase</fullName>
    </submittedName>
</protein>
<dbReference type="GO" id="GO:0016887">
    <property type="term" value="F:ATP hydrolysis activity"/>
    <property type="evidence" value="ECO:0007669"/>
    <property type="project" value="InterPro"/>
</dbReference>